<dbReference type="SUPFAM" id="SSF51735">
    <property type="entry name" value="NAD(P)-binding Rossmann-fold domains"/>
    <property type="match status" value="1"/>
</dbReference>
<dbReference type="GO" id="GO:0051775">
    <property type="term" value="P:response to redox state"/>
    <property type="evidence" value="ECO:0007669"/>
    <property type="project" value="InterPro"/>
</dbReference>
<dbReference type="STRING" id="997350.HMPREF9129_0599"/>
<evidence type="ECO:0000256" key="2">
    <source>
        <dbReference type="ARBA" id="ARBA00022491"/>
    </source>
</evidence>
<comment type="subcellular location">
    <subcellularLocation>
        <location evidence="7">Cytoplasm</location>
    </subcellularLocation>
</comment>
<dbReference type="InterPro" id="IPR022876">
    <property type="entry name" value="Tscrpt_rep_Rex"/>
</dbReference>
<dbReference type="Pfam" id="PF02629">
    <property type="entry name" value="CoA_binding"/>
    <property type="match status" value="1"/>
</dbReference>
<dbReference type="PATRIC" id="fig|997350.3.peg.574"/>
<evidence type="ECO:0000256" key="1">
    <source>
        <dbReference type="ARBA" id="ARBA00022490"/>
    </source>
</evidence>
<feature type="binding site" evidence="7">
    <location>
        <begin position="96"/>
        <end position="101"/>
    </location>
    <ligand>
        <name>NAD(+)</name>
        <dbReference type="ChEBI" id="CHEBI:57540"/>
    </ligand>
</feature>
<evidence type="ECO:0000256" key="7">
    <source>
        <dbReference type="HAMAP-Rule" id="MF_01131"/>
    </source>
</evidence>
<keyword evidence="10" id="KW-1185">Reference proteome</keyword>
<dbReference type="RefSeq" id="WP_004820150.1">
    <property type="nucleotide sequence ID" value="NZ_JH165061.1"/>
</dbReference>
<dbReference type="SMART" id="SM00881">
    <property type="entry name" value="CoA_binding"/>
    <property type="match status" value="1"/>
</dbReference>
<comment type="function">
    <text evidence="7">Modulates transcription in response to changes in cellular NADH/NAD(+) redox state.</text>
</comment>
<dbReference type="Gene3D" id="1.10.10.10">
    <property type="entry name" value="Winged helix-like DNA-binding domain superfamily/Winged helix DNA-binding domain"/>
    <property type="match status" value="1"/>
</dbReference>
<evidence type="ECO:0000256" key="6">
    <source>
        <dbReference type="ARBA" id="ARBA00023163"/>
    </source>
</evidence>
<dbReference type="EMBL" id="AGBB01000050">
    <property type="protein sequence ID" value="EGY80280.1"/>
    <property type="molecule type" value="Genomic_DNA"/>
</dbReference>
<dbReference type="NCBIfam" id="NF003996">
    <property type="entry name" value="PRK05472.2-5"/>
    <property type="match status" value="1"/>
</dbReference>
<evidence type="ECO:0000256" key="5">
    <source>
        <dbReference type="ARBA" id="ARBA00023125"/>
    </source>
</evidence>
<dbReference type="AlphaFoldDB" id="G4D2G9"/>
<dbReference type="Proteomes" id="UP000003422">
    <property type="component" value="Unassembled WGS sequence"/>
</dbReference>
<comment type="similarity">
    <text evidence="7">Belongs to the transcriptional regulatory Rex family.</text>
</comment>
<dbReference type="PANTHER" id="PTHR35786">
    <property type="entry name" value="REDOX-SENSING TRANSCRIPTIONAL REPRESSOR REX"/>
    <property type="match status" value="1"/>
</dbReference>
<comment type="subunit">
    <text evidence="7">Homodimer.</text>
</comment>
<protein>
    <recommendedName>
        <fullName evidence="7">Redox-sensing transcriptional repressor Rex</fullName>
    </recommendedName>
</protein>
<keyword evidence="5 7" id="KW-0238">DNA-binding</keyword>
<dbReference type="Gene3D" id="3.40.50.720">
    <property type="entry name" value="NAD(P)-binding Rossmann-like Domain"/>
    <property type="match status" value="1"/>
</dbReference>
<comment type="caution">
    <text evidence="9">The sequence shown here is derived from an EMBL/GenBank/DDBJ whole genome shotgun (WGS) entry which is preliminary data.</text>
</comment>
<evidence type="ECO:0000259" key="8">
    <source>
        <dbReference type="SMART" id="SM00881"/>
    </source>
</evidence>
<evidence type="ECO:0000256" key="4">
    <source>
        <dbReference type="ARBA" id="ARBA00023027"/>
    </source>
</evidence>
<dbReference type="InterPro" id="IPR036388">
    <property type="entry name" value="WH-like_DNA-bd_sf"/>
</dbReference>
<sequence length="214" mass="23548">MGGLKVAAKNKVSETVIRRLPIYHRMISDVVSKGIERISSQELSRLTGFTASQIRQDLNNFGGFGQQGYGYNTEALKQEISEILGMNHAYNTVVVGAGRLGMAIADYEGIKNSGFKIIALFDNDKEKIGKDVSGVSILDIKNLEEFIKTNKVEVAVITVPKNAAVDVIYKLASLGIKGIWNFAPVDVAVEGPVIENIRINDSLFKLSYYLKNNY</sequence>
<dbReference type="OrthoDB" id="9784760at2"/>
<dbReference type="GO" id="GO:0003700">
    <property type="term" value="F:DNA-binding transcription factor activity"/>
    <property type="evidence" value="ECO:0007669"/>
    <property type="project" value="UniProtKB-UniRule"/>
</dbReference>
<dbReference type="GO" id="GO:0003677">
    <property type="term" value="F:DNA binding"/>
    <property type="evidence" value="ECO:0007669"/>
    <property type="project" value="UniProtKB-UniRule"/>
</dbReference>
<reference evidence="9 10" key="1">
    <citation type="submission" date="2011-06" db="EMBL/GenBank/DDBJ databases">
        <authorList>
            <person name="Muzny D."/>
            <person name="Qin X."/>
            <person name="Deng J."/>
            <person name="Jiang H."/>
            <person name="Liu Y."/>
            <person name="Qu J."/>
            <person name="Song X.-Z."/>
            <person name="Zhang L."/>
            <person name="Thornton R."/>
            <person name="Coyle M."/>
            <person name="Francisco L."/>
            <person name="Jackson L."/>
            <person name="Javaid M."/>
            <person name="Korchina V."/>
            <person name="Kovar C."/>
            <person name="Mata R."/>
            <person name="Mathew T."/>
            <person name="Ngo R."/>
            <person name="Nguyen L."/>
            <person name="Nguyen N."/>
            <person name="Okwuonu G."/>
            <person name="Ongeri F."/>
            <person name="Pham C."/>
            <person name="Simmons D."/>
            <person name="Wilczek-Boney K."/>
            <person name="Hale W."/>
            <person name="Jakkamsetti A."/>
            <person name="Pham P."/>
            <person name="Ruth R."/>
            <person name="San Lucas F."/>
            <person name="Warren J."/>
            <person name="Zhang J."/>
            <person name="Zhao Z."/>
            <person name="Zhou C."/>
            <person name="Zhu D."/>
            <person name="Lee S."/>
            <person name="Bess C."/>
            <person name="Blankenburg K."/>
            <person name="Forbes L."/>
            <person name="Fu Q."/>
            <person name="Gubbala S."/>
            <person name="Hirani K."/>
            <person name="Jayaseelan J.C."/>
            <person name="Lara F."/>
            <person name="Munidasa M."/>
            <person name="Palculict T."/>
            <person name="Patil S."/>
            <person name="Pu L.-L."/>
            <person name="Saada N."/>
            <person name="Tang L."/>
            <person name="Weissenberger G."/>
            <person name="Zhu Y."/>
            <person name="Hemphill L."/>
            <person name="Shang Y."/>
            <person name="Youmans B."/>
            <person name="Ayvaz T."/>
            <person name="Ross M."/>
            <person name="Santibanez J."/>
            <person name="Aqrawi P."/>
            <person name="Gross S."/>
            <person name="Joshi V."/>
            <person name="Fowler G."/>
            <person name="Nazareth L."/>
            <person name="Reid J."/>
            <person name="Worley K."/>
            <person name="Petrosino J."/>
            <person name="Highlander S."/>
            <person name="Gibbs R."/>
        </authorList>
    </citation>
    <scope>NUCLEOTIDE SEQUENCE [LARGE SCALE GENOMIC DNA]</scope>
    <source>
        <strain evidence="9 10">ATCC 29427</strain>
    </source>
</reference>
<organism evidence="9 10">
    <name type="scientific">Peptoniphilus indolicus ATCC 29427</name>
    <dbReference type="NCBI Taxonomy" id="997350"/>
    <lineage>
        <taxon>Bacteria</taxon>
        <taxon>Bacillati</taxon>
        <taxon>Bacillota</taxon>
        <taxon>Tissierellia</taxon>
        <taxon>Tissierellales</taxon>
        <taxon>Peptoniphilaceae</taxon>
        <taxon>Peptoniphilus</taxon>
    </lineage>
</organism>
<evidence type="ECO:0000313" key="9">
    <source>
        <dbReference type="EMBL" id="EGY80280.1"/>
    </source>
</evidence>
<dbReference type="Pfam" id="PF06971">
    <property type="entry name" value="Put_DNA-bind_N"/>
    <property type="match status" value="1"/>
</dbReference>
<dbReference type="NCBIfam" id="NF003994">
    <property type="entry name" value="PRK05472.2-3"/>
    <property type="match status" value="1"/>
</dbReference>
<dbReference type="eggNOG" id="COG2344">
    <property type="taxonomic scope" value="Bacteria"/>
</dbReference>
<keyword evidence="6 7" id="KW-0804">Transcription</keyword>
<dbReference type="NCBIfam" id="NF003995">
    <property type="entry name" value="PRK05472.2-4"/>
    <property type="match status" value="1"/>
</dbReference>
<name>G4D2G9_9FIRM</name>
<dbReference type="HAMAP" id="MF_01131">
    <property type="entry name" value="Rex"/>
    <property type="match status" value="1"/>
</dbReference>
<evidence type="ECO:0000256" key="3">
    <source>
        <dbReference type="ARBA" id="ARBA00023015"/>
    </source>
</evidence>
<dbReference type="NCBIfam" id="NF003990">
    <property type="entry name" value="PRK05472.1-4"/>
    <property type="match status" value="1"/>
</dbReference>
<dbReference type="GO" id="GO:0005737">
    <property type="term" value="C:cytoplasm"/>
    <property type="evidence" value="ECO:0007669"/>
    <property type="project" value="UniProtKB-SubCell"/>
</dbReference>
<dbReference type="SUPFAM" id="SSF46785">
    <property type="entry name" value="Winged helix' DNA-binding domain"/>
    <property type="match status" value="1"/>
</dbReference>
<dbReference type="InterPro" id="IPR036390">
    <property type="entry name" value="WH_DNA-bd_sf"/>
</dbReference>
<feature type="DNA-binding region" description="H-T-H motif" evidence="7">
    <location>
        <begin position="22"/>
        <end position="61"/>
    </location>
</feature>
<feature type="domain" description="CoA-binding" evidence="8">
    <location>
        <begin position="86"/>
        <end position="186"/>
    </location>
</feature>
<dbReference type="InterPro" id="IPR036291">
    <property type="entry name" value="NAD(P)-bd_dom_sf"/>
</dbReference>
<dbReference type="PANTHER" id="PTHR35786:SF1">
    <property type="entry name" value="REDOX-SENSING TRANSCRIPTIONAL REPRESSOR REX 1"/>
    <property type="match status" value="1"/>
</dbReference>
<dbReference type="InterPro" id="IPR009718">
    <property type="entry name" value="Rex_DNA-bd_C_dom"/>
</dbReference>
<dbReference type="GO" id="GO:0045892">
    <property type="term" value="P:negative regulation of DNA-templated transcription"/>
    <property type="evidence" value="ECO:0007669"/>
    <property type="project" value="InterPro"/>
</dbReference>
<proteinExistence type="inferred from homology"/>
<keyword evidence="1 7" id="KW-0963">Cytoplasm</keyword>
<dbReference type="HOGENOM" id="CLU_061534_1_0_9"/>
<gene>
    <name evidence="7 9" type="primary">rex</name>
    <name evidence="9" type="ORF">HMPREF9129_0599</name>
</gene>
<keyword evidence="2 7" id="KW-0678">Repressor</keyword>
<keyword evidence="4 7" id="KW-0520">NAD</keyword>
<keyword evidence="3 7" id="KW-0805">Transcription regulation</keyword>
<evidence type="ECO:0000313" key="10">
    <source>
        <dbReference type="Proteomes" id="UP000003422"/>
    </source>
</evidence>
<dbReference type="InterPro" id="IPR003781">
    <property type="entry name" value="CoA-bd"/>
</dbReference>
<accession>G4D2G9</accession>